<reference evidence="2" key="1">
    <citation type="journal article" date="2021" name="PeerJ">
        <title>Extensive microbial diversity within the chicken gut microbiome revealed by metagenomics and culture.</title>
        <authorList>
            <person name="Gilroy R."/>
            <person name="Ravi A."/>
            <person name="Getino M."/>
            <person name="Pursley I."/>
            <person name="Horton D.L."/>
            <person name="Alikhan N.F."/>
            <person name="Baker D."/>
            <person name="Gharbi K."/>
            <person name="Hall N."/>
            <person name="Watson M."/>
            <person name="Adriaenssens E.M."/>
            <person name="Foster-Nyarko E."/>
            <person name="Jarju S."/>
            <person name="Secka A."/>
            <person name="Antonio M."/>
            <person name="Oren A."/>
            <person name="Chaudhuri R.R."/>
            <person name="La Ragione R."/>
            <person name="Hildebrand F."/>
            <person name="Pallen M.J."/>
        </authorList>
    </citation>
    <scope>NUCLEOTIDE SEQUENCE</scope>
    <source>
        <strain evidence="2">ChiHjej11B10-19426</strain>
    </source>
</reference>
<dbReference type="AlphaFoldDB" id="A0A9D2DF27"/>
<feature type="transmembrane region" description="Helical" evidence="1">
    <location>
        <begin position="181"/>
        <end position="201"/>
    </location>
</feature>
<proteinExistence type="predicted"/>
<evidence type="ECO:0000313" key="3">
    <source>
        <dbReference type="Proteomes" id="UP000824014"/>
    </source>
</evidence>
<comment type="caution">
    <text evidence="2">The sequence shown here is derived from an EMBL/GenBank/DDBJ whole genome shotgun (WGS) entry which is preliminary data.</text>
</comment>
<name>A0A9D2DF27_9BACT</name>
<feature type="transmembrane region" description="Helical" evidence="1">
    <location>
        <begin position="222"/>
        <end position="244"/>
    </location>
</feature>
<feature type="transmembrane region" description="Helical" evidence="1">
    <location>
        <begin position="283"/>
        <end position="303"/>
    </location>
</feature>
<gene>
    <name evidence="2" type="ORF">H9816_06895</name>
</gene>
<dbReference type="InterPro" id="IPR010295">
    <property type="entry name" value="DUF898"/>
</dbReference>
<sequence>MRSYFQCHIEGRRLLLPWLVALVLTVGAAWVYGAVLMPAAPADPRLDGHFLLGILWTLLLGICLLAAQCVYYYFFVRATLCGTSLYGEAVEADYDPTQYVRLCAKGILLSAVTCGIYLPWLVVSLVRYFASAVIHRLFLCEEPRYRGRGSVLFAYGVLLGVVPMVILPFAASFFLLAGGRAVIGVLLLIVSVWLLAFLRALTLRYLVNFSLAHRRLTTTVNGWQAGWFVFGQLLLAGITLGIYWPMALLRIWRYYVGRTVIGDETVEMRFGFSTSLLTDFGRLFVQLLLTVVTCGIYLPWGYARTMELLIGRTYVEETEPEEAAPMPVDYC</sequence>
<keyword evidence="1" id="KW-1133">Transmembrane helix</keyword>
<feature type="transmembrane region" description="Helical" evidence="1">
    <location>
        <begin position="15"/>
        <end position="38"/>
    </location>
</feature>
<dbReference type="Proteomes" id="UP000824014">
    <property type="component" value="Unassembled WGS sequence"/>
</dbReference>
<dbReference type="Pfam" id="PF05987">
    <property type="entry name" value="DUF898"/>
    <property type="match status" value="2"/>
</dbReference>
<evidence type="ECO:0000313" key="2">
    <source>
        <dbReference type="EMBL" id="HIZ15619.1"/>
    </source>
</evidence>
<evidence type="ECO:0000256" key="1">
    <source>
        <dbReference type="SAM" id="Phobius"/>
    </source>
</evidence>
<feature type="transmembrane region" description="Helical" evidence="1">
    <location>
        <begin position="151"/>
        <end position="175"/>
    </location>
</feature>
<keyword evidence="1" id="KW-0812">Transmembrane</keyword>
<feature type="transmembrane region" description="Helical" evidence="1">
    <location>
        <begin position="50"/>
        <end position="74"/>
    </location>
</feature>
<keyword evidence="1" id="KW-0472">Membrane</keyword>
<reference evidence="2" key="2">
    <citation type="submission" date="2021-04" db="EMBL/GenBank/DDBJ databases">
        <authorList>
            <person name="Gilroy R."/>
        </authorList>
    </citation>
    <scope>NUCLEOTIDE SEQUENCE</scope>
    <source>
        <strain evidence="2">ChiHjej11B10-19426</strain>
    </source>
</reference>
<protein>
    <submittedName>
        <fullName evidence="2">DUF898 domain-containing protein</fullName>
    </submittedName>
</protein>
<feature type="transmembrane region" description="Helical" evidence="1">
    <location>
        <begin position="107"/>
        <end position="130"/>
    </location>
</feature>
<dbReference type="EMBL" id="DXCC01000023">
    <property type="protein sequence ID" value="HIZ15619.1"/>
    <property type="molecule type" value="Genomic_DNA"/>
</dbReference>
<accession>A0A9D2DF27</accession>
<organism evidence="2 3">
    <name type="scientific">Candidatus Tidjanibacter faecipullorum</name>
    <dbReference type="NCBI Taxonomy" id="2838766"/>
    <lineage>
        <taxon>Bacteria</taxon>
        <taxon>Pseudomonadati</taxon>
        <taxon>Bacteroidota</taxon>
        <taxon>Bacteroidia</taxon>
        <taxon>Bacteroidales</taxon>
        <taxon>Rikenellaceae</taxon>
        <taxon>Tidjanibacter</taxon>
    </lineage>
</organism>